<keyword evidence="6 9" id="KW-0812">Transmembrane</keyword>
<evidence type="ECO:0000256" key="8">
    <source>
        <dbReference type="ARBA" id="ARBA00023136"/>
    </source>
</evidence>
<evidence type="ECO:0000256" key="5">
    <source>
        <dbReference type="ARBA" id="ARBA00022573"/>
    </source>
</evidence>
<gene>
    <name evidence="9" type="primary">cobD</name>
    <name evidence="10" type="ORF">BECKFW1821A_GA0114235_11555</name>
</gene>
<dbReference type="GO" id="GO:0009236">
    <property type="term" value="P:cobalamin biosynthetic process"/>
    <property type="evidence" value="ECO:0007669"/>
    <property type="project" value="UniProtKB-UniRule"/>
</dbReference>
<dbReference type="GO" id="GO:0048472">
    <property type="term" value="F:threonine-phosphate decarboxylase activity"/>
    <property type="evidence" value="ECO:0007669"/>
    <property type="project" value="InterPro"/>
</dbReference>
<dbReference type="AlphaFoldDB" id="A0A450TAN5"/>
<keyword evidence="8 9" id="KW-0472">Membrane</keyword>
<evidence type="ECO:0000256" key="2">
    <source>
        <dbReference type="ARBA" id="ARBA00004953"/>
    </source>
</evidence>
<proteinExistence type="inferred from homology"/>
<evidence type="ECO:0000256" key="1">
    <source>
        <dbReference type="ARBA" id="ARBA00004651"/>
    </source>
</evidence>
<evidence type="ECO:0000256" key="6">
    <source>
        <dbReference type="ARBA" id="ARBA00022692"/>
    </source>
</evidence>
<dbReference type="PANTHER" id="PTHR34308:SF1">
    <property type="entry name" value="COBALAMIN BIOSYNTHESIS PROTEIN CBIB"/>
    <property type="match status" value="1"/>
</dbReference>
<dbReference type="PANTHER" id="PTHR34308">
    <property type="entry name" value="COBALAMIN BIOSYNTHESIS PROTEIN CBIB"/>
    <property type="match status" value="1"/>
</dbReference>
<accession>A0A450TAN5</accession>
<dbReference type="HAMAP" id="MF_00024">
    <property type="entry name" value="CobD_CbiB"/>
    <property type="match status" value="1"/>
</dbReference>
<dbReference type="UniPathway" id="UPA00148"/>
<dbReference type="GO" id="GO:0005886">
    <property type="term" value="C:plasma membrane"/>
    <property type="evidence" value="ECO:0007669"/>
    <property type="project" value="UniProtKB-SubCell"/>
</dbReference>
<comment type="similarity">
    <text evidence="3 9">Belongs to the CobD/CbiB family.</text>
</comment>
<dbReference type="InterPro" id="IPR004485">
    <property type="entry name" value="Cobalamin_biosynth_CobD/CbiB"/>
</dbReference>
<feature type="transmembrane region" description="Helical" evidence="9">
    <location>
        <begin position="158"/>
        <end position="184"/>
    </location>
</feature>
<feature type="transmembrane region" description="Helical" evidence="9">
    <location>
        <begin position="293"/>
        <end position="314"/>
    </location>
</feature>
<evidence type="ECO:0000313" key="10">
    <source>
        <dbReference type="EMBL" id="VFJ63743.1"/>
    </source>
</evidence>
<dbReference type="EMBL" id="CAADEW010000155">
    <property type="protein sequence ID" value="VFJ63743.1"/>
    <property type="molecule type" value="Genomic_DNA"/>
</dbReference>
<sequence length="315" mass="34531">MEESHITLIIIACLLDVAFGDPVYPLHPIRLLGAWSLFWERRLFAMGLDGYAGGALHWLLVAGGALAGWWGIRYGLDWLHPWAAWVWDAFVAYSLLCTRDLLVHGRRVLDALDDLPVARRQVAMLVGRDTETMTPDAIARATIESLSENLTDGVLTPLWALALFGLPGLIIVKAISSLDSMVGYKDTRYRRFGWTAARLDDLAHWLPARLSVPLIALAAALPGFYPRLAWRAARDYHAMLPSPNSGWSEAACAGALRVRLLGPIRYGGTLVNETFMGDADWPADLDAADLRRALRLILACCVLALAVGIGLGLLV</sequence>
<protein>
    <recommendedName>
        <fullName evidence="9">Cobalamin biosynthesis protein CobD</fullName>
    </recommendedName>
</protein>
<organism evidence="10">
    <name type="scientific">Candidatus Kentrum sp. FW</name>
    <dbReference type="NCBI Taxonomy" id="2126338"/>
    <lineage>
        <taxon>Bacteria</taxon>
        <taxon>Pseudomonadati</taxon>
        <taxon>Pseudomonadota</taxon>
        <taxon>Gammaproteobacteria</taxon>
        <taxon>Candidatus Kentrum</taxon>
    </lineage>
</organism>
<comment type="pathway">
    <text evidence="2 9">Cofactor biosynthesis; adenosylcobalamin biosynthesis.</text>
</comment>
<evidence type="ECO:0000256" key="9">
    <source>
        <dbReference type="HAMAP-Rule" id="MF_00024"/>
    </source>
</evidence>
<keyword evidence="5 9" id="KW-0169">Cobalamin biosynthesis</keyword>
<dbReference type="NCBIfam" id="TIGR00380">
    <property type="entry name" value="cobal_cbiB"/>
    <property type="match status" value="1"/>
</dbReference>
<name>A0A450TAN5_9GAMM</name>
<keyword evidence="4 9" id="KW-1003">Cell membrane</keyword>
<evidence type="ECO:0000256" key="3">
    <source>
        <dbReference type="ARBA" id="ARBA00006263"/>
    </source>
</evidence>
<dbReference type="Pfam" id="PF03186">
    <property type="entry name" value="CobD_Cbib"/>
    <property type="match status" value="1"/>
</dbReference>
<comment type="function">
    <text evidence="9">Converts cobyric acid to cobinamide by the addition of aminopropanol on the F carboxylic group.</text>
</comment>
<comment type="caution">
    <text evidence="9">Lacks conserved residue(s) required for the propagation of feature annotation.</text>
</comment>
<keyword evidence="7 9" id="KW-1133">Transmembrane helix</keyword>
<dbReference type="GO" id="GO:0015420">
    <property type="term" value="F:ABC-type vitamin B12 transporter activity"/>
    <property type="evidence" value="ECO:0007669"/>
    <property type="project" value="UniProtKB-UniRule"/>
</dbReference>
<feature type="transmembrane region" description="Helical" evidence="9">
    <location>
        <begin position="44"/>
        <end position="70"/>
    </location>
</feature>
<reference evidence="10" key="1">
    <citation type="submission" date="2019-02" db="EMBL/GenBank/DDBJ databases">
        <authorList>
            <person name="Gruber-Vodicka R. H."/>
            <person name="Seah K. B. B."/>
        </authorList>
    </citation>
    <scope>NUCLEOTIDE SEQUENCE</scope>
    <source>
        <strain evidence="10">BECK_BZ15</strain>
    </source>
</reference>
<evidence type="ECO:0000256" key="4">
    <source>
        <dbReference type="ARBA" id="ARBA00022475"/>
    </source>
</evidence>
<evidence type="ECO:0000256" key="7">
    <source>
        <dbReference type="ARBA" id="ARBA00022989"/>
    </source>
</evidence>
<comment type="subcellular location">
    <subcellularLocation>
        <location evidence="1 9">Cell membrane</location>
        <topology evidence="1 9">Multi-pass membrane protein</topology>
    </subcellularLocation>
</comment>